<proteinExistence type="predicted"/>
<keyword evidence="1" id="KW-0732">Signal</keyword>
<evidence type="ECO:0000313" key="2">
    <source>
        <dbReference type="EMBL" id="MFD1175680.1"/>
    </source>
</evidence>
<evidence type="ECO:0000256" key="1">
    <source>
        <dbReference type="SAM" id="SignalP"/>
    </source>
</evidence>
<accession>A0ABW3RU59</accession>
<organism evidence="2 3">
    <name type="scientific">Paenibacillus puldeungensis</name>
    <dbReference type="NCBI Taxonomy" id="696536"/>
    <lineage>
        <taxon>Bacteria</taxon>
        <taxon>Bacillati</taxon>
        <taxon>Bacillota</taxon>
        <taxon>Bacilli</taxon>
        <taxon>Bacillales</taxon>
        <taxon>Paenibacillaceae</taxon>
        <taxon>Paenibacillus</taxon>
    </lineage>
</organism>
<sequence length="183" mass="20889">MSNPLSKVTAALLAVVLLFLVPAVQSAQREEDIRYLSAYHLMVQFADAVRNKGYVSDTMYEDFTRELETKGSLYDIEFEHRHKKYHPEYGDPADSGTFQGRFSVIYDAYYTQDVMNVLFPDSPTTADEDERKYLLHEGDFFTVTVLDRSRSPLKMLSGWLYGDVARAGGSLFTYGGMVLNEDY</sequence>
<evidence type="ECO:0000313" key="3">
    <source>
        <dbReference type="Proteomes" id="UP001597262"/>
    </source>
</evidence>
<comment type="caution">
    <text evidence="2">The sequence shown here is derived from an EMBL/GenBank/DDBJ whole genome shotgun (WGS) entry which is preliminary data.</text>
</comment>
<gene>
    <name evidence="2" type="ORF">ACFQ3W_05100</name>
</gene>
<name>A0ABW3RU59_9BACL</name>
<reference evidence="3" key="1">
    <citation type="journal article" date="2019" name="Int. J. Syst. Evol. Microbiol.">
        <title>The Global Catalogue of Microorganisms (GCM) 10K type strain sequencing project: providing services to taxonomists for standard genome sequencing and annotation.</title>
        <authorList>
            <consortium name="The Broad Institute Genomics Platform"/>
            <consortium name="The Broad Institute Genome Sequencing Center for Infectious Disease"/>
            <person name="Wu L."/>
            <person name="Ma J."/>
        </authorList>
    </citation>
    <scope>NUCLEOTIDE SEQUENCE [LARGE SCALE GENOMIC DNA]</scope>
    <source>
        <strain evidence="3">CCUG 59189</strain>
    </source>
</reference>
<dbReference type="Proteomes" id="UP001597262">
    <property type="component" value="Unassembled WGS sequence"/>
</dbReference>
<evidence type="ECO:0008006" key="4">
    <source>
        <dbReference type="Google" id="ProtNLM"/>
    </source>
</evidence>
<feature type="chain" id="PRO_5046872844" description="DUF3993 domain-containing protein" evidence="1">
    <location>
        <begin position="28"/>
        <end position="183"/>
    </location>
</feature>
<dbReference type="EMBL" id="JBHTLM010000003">
    <property type="protein sequence ID" value="MFD1175680.1"/>
    <property type="molecule type" value="Genomic_DNA"/>
</dbReference>
<keyword evidence="3" id="KW-1185">Reference proteome</keyword>
<dbReference type="RefSeq" id="WP_379317302.1">
    <property type="nucleotide sequence ID" value="NZ_JBHTLM010000003.1"/>
</dbReference>
<protein>
    <recommendedName>
        <fullName evidence="4">DUF3993 domain-containing protein</fullName>
    </recommendedName>
</protein>
<feature type="signal peptide" evidence="1">
    <location>
        <begin position="1"/>
        <end position="27"/>
    </location>
</feature>